<reference evidence="1" key="1">
    <citation type="submission" date="2021-02" db="EMBL/GenBank/DDBJ databases">
        <authorList>
            <consortium name="DOE Joint Genome Institute"/>
            <person name="Ahrendt S."/>
            <person name="Looney B.P."/>
            <person name="Miyauchi S."/>
            <person name="Morin E."/>
            <person name="Drula E."/>
            <person name="Courty P.E."/>
            <person name="Chicoki N."/>
            <person name="Fauchery L."/>
            <person name="Kohler A."/>
            <person name="Kuo A."/>
            <person name="Labutti K."/>
            <person name="Pangilinan J."/>
            <person name="Lipzen A."/>
            <person name="Riley R."/>
            <person name="Andreopoulos W."/>
            <person name="He G."/>
            <person name="Johnson J."/>
            <person name="Barry K.W."/>
            <person name="Grigoriev I.V."/>
            <person name="Nagy L."/>
            <person name="Hibbett D."/>
            <person name="Henrissat B."/>
            <person name="Matheny P.B."/>
            <person name="Labbe J."/>
            <person name="Martin F."/>
        </authorList>
    </citation>
    <scope>NUCLEOTIDE SEQUENCE</scope>
    <source>
        <strain evidence="1">EC-137</strain>
    </source>
</reference>
<gene>
    <name evidence="1" type="ORF">K488DRAFT_87316</name>
</gene>
<accession>A0ACB8QGN5</accession>
<evidence type="ECO:0000313" key="2">
    <source>
        <dbReference type="Proteomes" id="UP000814128"/>
    </source>
</evidence>
<organism evidence="1 2">
    <name type="scientific">Vararia minispora EC-137</name>
    <dbReference type="NCBI Taxonomy" id="1314806"/>
    <lineage>
        <taxon>Eukaryota</taxon>
        <taxon>Fungi</taxon>
        <taxon>Dikarya</taxon>
        <taxon>Basidiomycota</taxon>
        <taxon>Agaricomycotina</taxon>
        <taxon>Agaricomycetes</taxon>
        <taxon>Russulales</taxon>
        <taxon>Lachnocladiaceae</taxon>
        <taxon>Vararia</taxon>
    </lineage>
</organism>
<dbReference type="EMBL" id="MU273600">
    <property type="protein sequence ID" value="KAI0030914.1"/>
    <property type="molecule type" value="Genomic_DNA"/>
</dbReference>
<keyword evidence="2" id="KW-1185">Reference proteome</keyword>
<comment type="caution">
    <text evidence="1">The sequence shown here is derived from an EMBL/GenBank/DDBJ whole genome shotgun (WGS) entry which is preliminary data.</text>
</comment>
<name>A0ACB8QGN5_9AGAM</name>
<proteinExistence type="predicted"/>
<reference evidence="1" key="2">
    <citation type="journal article" date="2022" name="New Phytol.">
        <title>Evolutionary transition to the ectomycorrhizal habit in the genomes of a hyperdiverse lineage of mushroom-forming fungi.</title>
        <authorList>
            <person name="Looney B."/>
            <person name="Miyauchi S."/>
            <person name="Morin E."/>
            <person name="Drula E."/>
            <person name="Courty P.E."/>
            <person name="Kohler A."/>
            <person name="Kuo A."/>
            <person name="LaButti K."/>
            <person name="Pangilinan J."/>
            <person name="Lipzen A."/>
            <person name="Riley R."/>
            <person name="Andreopoulos W."/>
            <person name="He G."/>
            <person name="Johnson J."/>
            <person name="Nolan M."/>
            <person name="Tritt A."/>
            <person name="Barry K.W."/>
            <person name="Grigoriev I.V."/>
            <person name="Nagy L.G."/>
            <person name="Hibbett D."/>
            <person name="Henrissat B."/>
            <person name="Matheny P.B."/>
            <person name="Labbe J."/>
            <person name="Martin F.M."/>
        </authorList>
    </citation>
    <scope>NUCLEOTIDE SEQUENCE</scope>
    <source>
        <strain evidence="1">EC-137</strain>
    </source>
</reference>
<protein>
    <submittedName>
        <fullName evidence="1">Uncharacterized protein</fullName>
    </submittedName>
</protein>
<dbReference type="Proteomes" id="UP000814128">
    <property type="component" value="Unassembled WGS sequence"/>
</dbReference>
<evidence type="ECO:0000313" key="1">
    <source>
        <dbReference type="EMBL" id="KAI0030914.1"/>
    </source>
</evidence>
<sequence length="283" mass="31798">MCVHILSTENHDMCCAPDLQLHSADQCLDSDGAKLCDDARNVAHSLGLDTGFMILRGRVRLGKSWFSVLCIVLAERVLSVESGEWMTAGLSPGDVDKLEKFKAVLKIDSEPQWHAIEHDFSQSRCEAIISGKSCAIMSQALYEELLPSPPPELSDVPAIYVYLITKKNKDACYVSYPELSEVFCQEFTKPLRAVKQTARKVGLATHIRYDDIRLCPGTEPIPCIIYGYRRLNKKTGEWRKTCTVPVSRLEQFKQFEKMAGITEPPRWYAQSNMATAFSRSLGL</sequence>